<keyword evidence="1" id="KW-0472">Membrane</keyword>
<gene>
    <name evidence="2" type="ORF">G3N55_10870</name>
</gene>
<dbReference type="AlphaFoldDB" id="A0A6N9TSG1"/>
<dbReference type="InterPro" id="IPR045584">
    <property type="entry name" value="Pilin-like"/>
</dbReference>
<keyword evidence="3" id="KW-1185">Reference proteome</keyword>
<organism evidence="2 3">
    <name type="scientific">Dissulfurirhabdus thermomarina</name>
    <dbReference type="NCBI Taxonomy" id="1765737"/>
    <lineage>
        <taxon>Bacteria</taxon>
        <taxon>Deltaproteobacteria</taxon>
        <taxon>Dissulfurirhabdaceae</taxon>
        <taxon>Dissulfurirhabdus</taxon>
    </lineage>
</organism>
<proteinExistence type="predicted"/>
<evidence type="ECO:0000313" key="2">
    <source>
        <dbReference type="EMBL" id="NDY43340.1"/>
    </source>
</evidence>
<dbReference type="Gene3D" id="3.30.700.10">
    <property type="entry name" value="Glycoprotein, Type 4 Pilin"/>
    <property type="match status" value="1"/>
</dbReference>
<keyword evidence="1" id="KW-0812">Transmembrane</keyword>
<dbReference type="Proteomes" id="UP000469346">
    <property type="component" value="Unassembled WGS sequence"/>
</dbReference>
<sequence>MRSTRSAAATRTDGFTLVELAIVLVVLGLLIGTLGPMLMSLVKRDKLAEGRRTVRAALEETVGYAMVNGAPPASNATWHAAVGHTRDPWQESLYYYPATQYLDSGGAPTSNPCNATATDLNVTFCADAACAGGVTKANVAFVVGSKGENLNQQSANASGVVKIYDYGVQVDDYAGGSDPNDPNAHYDDIVEYTQLYGLVSRICASGNATGSGNGTGPPTGCSGSYTFQIRAQGKDKSYDVNGGGCTNVPKNTSTAQIPIGDADVLTVYDKKNCGGAIHAQGTPVSLDTDGDCNAYVNCTGGSCSSS</sequence>
<name>A0A6N9TSG1_DISTH</name>
<accession>A0A6N9TSG1</accession>
<dbReference type="SUPFAM" id="SSF54523">
    <property type="entry name" value="Pili subunits"/>
    <property type="match status" value="1"/>
</dbReference>
<dbReference type="EMBL" id="JAAGRR010000153">
    <property type="protein sequence ID" value="NDY43340.1"/>
    <property type="molecule type" value="Genomic_DNA"/>
</dbReference>
<dbReference type="InterPro" id="IPR012902">
    <property type="entry name" value="N_methyl_site"/>
</dbReference>
<evidence type="ECO:0000256" key="1">
    <source>
        <dbReference type="SAM" id="Phobius"/>
    </source>
</evidence>
<keyword evidence="1" id="KW-1133">Transmembrane helix</keyword>
<feature type="transmembrane region" description="Helical" evidence="1">
    <location>
        <begin position="20"/>
        <end position="42"/>
    </location>
</feature>
<evidence type="ECO:0000313" key="3">
    <source>
        <dbReference type="Proteomes" id="UP000469346"/>
    </source>
</evidence>
<dbReference type="Pfam" id="PF07963">
    <property type="entry name" value="N_methyl"/>
    <property type="match status" value="1"/>
</dbReference>
<reference evidence="2 3" key="1">
    <citation type="submission" date="2020-02" db="EMBL/GenBank/DDBJ databases">
        <title>Comparative genomics of sulfur disproportionating microorganisms.</title>
        <authorList>
            <person name="Ward L.M."/>
            <person name="Bertran E."/>
            <person name="Johnston D.T."/>
        </authorList>
    </citation>
    <scope>NUCLEOTIDE SEQUENCE [LARGE SCALE GENOMIC DNA]</scope>
    <source>
        <strain evidence="2 3">DSM 100025</strain>
    </source>
</reference>
<protein>
    <submittedName>
        <fullName evidence="2">Prepilin-type N-terminal cleavage/methylation domain-containing protein</fullName>
    </submittedName>
</protein>
<comment type="caution">
    <text evidence="2">The sequence shown here is derived from an EMBL/GenBank/DDBJ whole genome shotgun (WGS) entry which is preliminary data.</text>
</comment>
<dbReference type="NCBIfam" id="TIGR02532">
    <property type="entry name" value="IV_pilin_GFxxxE"/>
    <property type="match status" value="1"/>
</dbReference>
<dbReference type="RefSeq" id="WP_163299455.1">
    <property type="nucleotide sequence ID" value="NZ_JAAGRR010000153.1"/>
</dbReference>